<feature type="transmembrane region" description="Helical" evidence="1">
    <location>
        <begin position="153"/>
        <end position="177"/>
    </location>
</feature>
<organism evidence="2 3">
    <name type="scientific">Bacterioplanoides pacificum</name>
    <dbReference type="NCBI Taxonomy" id="1171596"/>
    <lineage>
        <taxon>Bacteria</taxon>
        <taxon>Pseudomonadati</taxon>
        <taxon>Pseudomonadota</taxon>
        <taxon>Gammaproteobacteria</taxon>
        <taxon>Oceanospirillales</taxon>
        <taxon>Oceanospirillaceae</taxon>
        <taxon>Bacterioplanoides</taxon>
    </lineage>
</organism>
<feature type="transmembrane region" description="Helical" evidence="1">
    <location>
        <begin position="369"/>
        <end position="392"/>
    </location>
</feature>
<sequence length="399" mass="45696">MFSHARQKQRFVTLHRYLGLTAALFLIITGITGALLAYYHELDEWLNPTLFFTPQTASQQGDNYLPASELYHAAQQYSARYGGNISTVALDFSPGKSLRYYVSGSEQFNRVFINPYTAEVMGSRTWGDLSQGIGNLPGFIYKLHYTLWLPDRWGVLLLGIIALLWTLDCFIAIATTLPVSKQPSLRQFFSRWQQSFKMRWHSRGFSFHFLLHRAAGLWLWALLFIFAWSSVAFNLRDVYKPVTNTLFSAAPAAPVTGHQLPPMNIDQALNAARQARGAAIQQQAQQQPEQPIHSGRERSLRYIASANTFQYRFHSSRDVDADIARSVVYIDAHNGELLASYWPSGQYSATTVTQWLYALHMAEVFGWPYQLLVCLLGLMVAYFSYSGVKIWWHKRRKRR</sequence>
<dbReference type="PANTHER" id="PTHR34219:SF5">
    <property type="entry name" value="BLR4505 PROTEIN"/>
    <property type="match status" value="1"/>
</dbReference>
<evidence type="ECO:0000256" key="1">
    <source>
        <dbReference type="SAM" id="Phobius"/>
    </source>
</evidence>
<dbReference type="Pfam" id="PF03929">
    <property type="entry name" value="PepSY_TM"/>
    <property type="match status" value="1"/>
</dbReference>
<keyword evidence="1" id="KW-1133">Transmembrane helix</keyword>
<dbReference type="RefSeq" id="WP_376866091.1">
    <property type="nucleotide sequence ID" value="NZ_JBHRYB010000005.1"/>
</dbReference>
<protein>
    <submittedName>
        <fullName evidence="2">PepSY-associated TM helix domain-containing protein</fullName>
    </submittedName>
</protein>
<dbReference type="PANTHER" id="PTHR34219">
    <property type="entry name" value="IRON-REGULATED INNER MEMBRANE PROTEIN-RELATED"/>
    <property type="match status" value="1"/>
</dbReference>
<dbReference type="EMBL" id="JBHRYB010000005">
    <property type="protein sequence ID" value="MFC3680211.1"/>
    <property type="molecule type" value="Genomic_DNA"/>
</dbReference>
<evidence type="ECO:0000313" key="2">
    <source>
        <dbReference type="EMBL" id="MFC3680211.1"/>
    </source>
</evidence>
<comment type="caution">
    <text evidence="2">The sequence shown here is derived from an EMBL/GenBank/DDBJ whole genome shotgun (WGS) entry which is preliminary data.</text>
</comment>
<keyword evidence="1" id="KW-0812">Transmembrane</keyword>
<keyword evidence="1" id="KW-0472">Membrane</keyword>
<gene>
    <name evidence="2" type="ORF">ACFOMG_08870</name>
</gene>
<dbReference type="Proteomes" id="UP001595722">
    <property type="component" value="Unassembled WGS sequence"/>
</dbReference>
<proteinExistence type="predicted"/>
<feature type="transmembrane region" description="Helical" evidence="1">
    <location>
        <begin position="205"/>
        <end position="228"/>
    </location>
</feature>
<keyword evidence="3" id="KW-1185">Reference proteome</keyword>
<evidence type="ECO:0000313" key="3">
    <source>
        <dbReference type="Proteomes" id="UP001595722"/>
    </source>
</evidence>
<feature type="transmembrane region" description="Helical" evidence="1">
    <location>
        <begin position="20"/>
        <end position="39"/>
    </location>
</feature>
<accession>A0ABV7VU00</accession>
<dbReference type="InterPro" id="IPR005625">
    <property type="entry name" value="PepSY-ass_TM"/>
</dbReference>
<name>A0ABV7VU00_9GAMM</name>
<reference evidence="3" key="1">
    <citation type="journal article" date="2019" name="Int. J. Syst. Evol. Microbiol.">
        <title>The Global Catalogue of Microorganisms (GCM) 10K type strain sequencing project: providing services to taxonomists for standard genome sequencing and annotation.</title>
        <authorList>
            <consortium name="The Broad Institute Genomics Platform"/>
            <consortium name="The Broad Institute Genome Sequencing Center for Infectious Disease"/>
            <person name="Wu L."/>
            <person name="Ma J."/>
        </authorList>
    </citation>
    <scope>NUCLEOTIDE SEQUENCE [LARGE SCALE GENOMIC DNA]</scope>
    <source>
        <strain evidence="3">KCTC 42424</strain>
    </source>
</reference>